<dbReference type="KEGG" id="ttf:THTE_2635"/>
<dbReference type="InterPro" id="IPR036513">
    <property type="entry name" value="STAS_dom_sf"/>
</dbReference>
<sequence>MNFSHEIFGDVAVVHAPDELTEAQVPALMDTCDRLGFAQVVLELDSTEVMDSAALTALLDLDDALAAKGGALKLATSNPINRQILRLTRIDQRILVFDSLVDAVKSFR</sequence>
<name>A0A286RH07_9BACT</name>
<proteinExistence type="predicted"/>
<gene>
    <name evidence="2" type="ORF">THTE_2635</name>
</gene>
<dbReference type="SUPFAM" id="SSF52091">
    <property type="entry name" value="SpoIIaa-like"/>
    <property type="match status" value="1"/>
</dbReference>
<dbReference type="RefSeq" id="WP_095415358.1">
    <property type="nucleotide sequence ID" value="NZ_CP018477.1"/>
</dbReference>
<dbReference type="EMBL" id="CP018477">
    <property type="protein sequence ID" value="ASV75237.1"/>
    <property type="molecule type" value="Genomic_DNA"/>
</dbReference>
<evidence type="ECO:0000313" key="2">
    <source>
        <dbReference type="EMBL" id="ASV75237.1"/>
    </source>
</evidence>
<dbReference type="PANTHER" id="PTHR33495">
    <property type="entry name" value="ANTI-SIGMA FACTOR ANTAGONIST TM_1081-RELATED-RELATED"/>
    <property type="match status" value="1"/>
</dbReference>
<dbReference type="OrthoDB" id="277461at2"/>
<evidence type="ECO:0000313" key="3">
    <source>
        <dbReference type="Proteomes" id="UP000215086"/>
    </source>
</evidence>
<dbReference type="AlphaFoldDB" id="A0A286RH07"/>
<protein>
    <submittedName>
        <fullName evidence="2">Putative anti-sigma factor antagonist</fullName>
    </submittedName>
</protein>
<feature type="domain" description="STAS" evidence="1">
    <location>
        <begin position="1"/>
        <end position="107"/>
    </location>
</feature>
<dbReference type="Pfam" id="PF01740">
    <property type="entry name" value="STAS"/>
    <property type="match status" value="1"/>
</dbReference>
<dbReference type="GO" id="GO:0043856">
    <property type="term" value="F:anti-sigma factor antagonist activity"/>
    <property type="evidence" value="ECO:0007669"/>
    <property type="project" value="TreeGrafter"/>
</dbReference>
<dbReference type="Proteomes" id="UP000215086">
    <property type="component" value="Chromosome"/>
</dbReference>
<keyword evidence="3" id="KW-1185">Reference proteome</keyword>
<reference evidence="2 3" key="1">
    <citation type="journal article" name="Front. Microbiol.">
        <title>Sugar Metabolism of the First Thermophilic Planctomycete Thermogutta terrifontis: Comparative Genomic and Transcriptomic Approaches.</title>
        <authorList>
            <person name="Elcheninov A.G."/>
            <person name="Menzel P."/>
            <person name="Gudbergsdottir S.R."/>
            <person name="Slesarev A.I."/>
            <person name="Kadnikov V.V."/>
            <person name="Krogh A."/>
            <person name="Bonch-Osmolovskaya E.A."/>
            <person name="Peng X."/>
            <person name="Kublanov I.V."/>
        </authorList>
    </citation>
    <scope>NUCLEOTIDE SEQUENCE [LARGE SCALE GENOMIC DNA]</scope>
    <source>
        <strain evidence="2 3">R1</strain>
    </source>
</reference>
<organism evidence="2 3">
    <name type="scientific">Thermogutta terrifontis</name>
    <dbReference type="NCBI Taxonomy" id="1331910"/>
    <lineage>
        <taxon>Bacteria</taxon>
        <taxon>Pseudomonadati</taxon>
        <taxon>Planctomycetota</taxon>
        <taxon>Planctomycetia</taxon>
        <taxon>Pirellulales</taxon>
        <taxon>Thermoguttaceae</taxon>
        <taxon>Thermogutta</taxon>
    </lineage>
</organism>
<dbReference type="PROSITE" id="PS50801">
    <property type="entry name" value="STAS"/>
    <property type="match status" value="1"/>
</dbReference>
<dbReference type="Gene3D" id="3.30.750.24">
    <property type="entry name" value="STAS domain"/>
    <property type="match status" value="1"/>
</dbReference>
<dbReference type="InterPro" id="IPR002645">
    <property type="entry name" value="STAS_dom"/>
</dbReference>
<accession>A0A286RH07</accession>
<evidence type="ECO:0000259" key="1">
    <source>
        <dbReference type="PROSITE" id="PS50801"/>
    </source>
</evidence>